<reference evidence="1 2" key="1">
    <citation type="submission" date="2015-01" db="EMBL/GenBank/DDBJ databases">
        <title>Evolution of Trichinella species and genotypes.</title>
        <authorList>
            <person name="Korhonen P.K."/>
            <person name="Edoardo P."/>
            <person name="Giuseppe L.R."/>
            <person name="Gasser R.B."/>
        </authorList>
    </citation>
    <scope>NUCLEOTIDE SEQUENCE [LARGE SCALE GENOMIC DNA]</scope>
    <source>
        <strain evidence="1">ISS3</strain>
    </source>
</reference>
<dbReference type="InParanoid" id="A0A0V0YQT3"/>
<proteinExistence type="predicted"/>
<dbReference type="Proteomes" id="UP000054776">
    <property type="component" value="Unassembled WGS sequence"/>
</dbReference>
<dbReference type="OrthoDB" id="10422875at2759"/>
<evidence type="ECO:0000313" key="2">
    <source>
        <dbReference type="Proteomes" id="UP000054776"/>
    </source>
</evidence>
<sequence length="31" mass="3459">MYGSPYWTRVVSSNDLPIVSADSSHVFSEIN</sequence>
<protein>
    <submittedName>
        <fullName evidence="1">Uncharacterized protein</fullName>
    </submittedName>
</protein>
<dbReference type="EMBL" id="JYDH01006149">
    <property type="protein sequence ID" value="KRY02488.1"/>
    <property type="molecule type" value="Genomic_DNA"/>
</dbReference>
<keyword evidence="2" id="KW-1185">Reference proteome</keyword>
<dbReference type="AlphaFoldDB" id="A0A0V0YQT3"/>
<organism evidence="1 2">
    <name type="scientific">Trichinella spiralis</name>
    <name type="common">Trichina worm</name>
    <dbReference type="NCBI Taxonomy" id="6334"/>
    <lineage>
        <taxon>Eukaryota</taxon>
        <taxon>Metazoa</taxon>
        <taxon>Ecdysozoa</taxon>
        <taxon>Nematoda</taxon>
        <taxon>Enoplea</taxon>
        <taxon>Dorylaimia</taxon>
        <taxon>Trichinellida</taxon>
        <taxon>Trichinellidae</taxon>
        <taxon>Trichinella</taxon>
    </lineage>
</organism>
<gene>
    <name evidence="1" type="ORF">T01_10424</name>
</gene>
<comment type="caution">
    <text evidence="1">The sequence shown here is derived from an EMBL/GenBank/DDBJ whole genome shotgun (WGS) entry which is preliminary data.</text>
</comment>
<accession>A0A0V0YQT3</accession>
<evidence type="ECO:0000313" key="1">
    <source>
        <dbReference type="EMBL" id="KRY02488.1"/>
    </source>
</evidence>
<name>A0A0V0YQT3_TRISP</name>